<feature type="chain" id="PRO_5025475423" evidence="1">
    <location>
        <begin position="27"/>
        <end position="303"/>
    </location>
</feature>
<evidence type="ECO:0000313" key="4">
    <source>
        <dbReference type="Proteomes" id="UP000799092"/>
    </source>
</evidence>
<dbReference type="Gene3D" id="3.40.190.10">
    <property type="entry name" value="Periplasmic binding protein-like II"/>
    <property type="match status" value="1"/>
</dbReference>
<proteinExistence type="predicted"/>
<dbReference type="SUPFAM" id="SSF53850">
    <property type="entry name" value="Periplasmic binding protein-like II"/>
    <property type="match status" value="1"/>
</dbReference>
<dbReference type="GO" id="GO:0022857">
    <property type="term" value="F:transmembrane transporter activity"/>
    <property type="evidence" value="ECO:0007669"/>
    <property type="project" value="InterPro"/>
</dbReference>
<name>A0A6A8DAD5_9BACI</name>
<evidence type="ECO:0000313" key="3">
    <source>
        <dbReference type="EMBL" id="MRH41506.1"/>
    </source>
</evidence>
<dbReference type="Proteomes" id="UP000799092">
    <property type="component" value="Unassembled WGS sequence"/>
</dbReference>
<dbReference type="RefSeq" id="WP_153735159.1">
    <property type="nucleotide sequence ID" value="NZ_WJNG01000002.1"/>
</dbReference>
<feature type="signal peptide" evidence="1">
    <location>
        <begin position="1"/>
        <end position="26"/>
    </location>
</feature>
<feature type="domain" description="ABC-type glycine betaine transport system substrate-binding" evidence="2">
    <location>
        <begin position="33"/>
        <end position="298"/>
    </location>
</feature>
<reference evidence="3" key="1">
    <citation type="submission" date="2019-11" db="EMBL/GenBank/DDBJ databases">
        <authorList>
            <person name="Li J."/>
        </authorList>
    </citation>
    <scope>NUCLEOTIDE SEQUENCE</scope>
    <source>
        <strain evidence="3">B6B</strain>
    </source>
</reference>
<dbReference type="EMBL" id="WJNG01000002">
    <property type="protein sequence ID" value="MRH41506.1"/>
    <property type="molecule type" value="Genomic_DNA"/>
</dbReference>
<comment type="caution">
    <text evidence="3">The sequence shown here is derived from an EMBL/GenBank/DDBJ whole genome shotgun (WGS) entry which is preliminary data.</text>
</comment>
<evidence type="ECO:0000256" key="1">
    <source>
        <dbReference type="SAM" id="SignalP"/>
    </source>
</evidence>
<dbReference type="InterPro" id="IPR007210">
    <property type="entry name" value="ABC_Gly_betaine_transp_sub-bd"/>
</dbReference>
<accession>A0A6A8DAD5</accession>
<sequence>MKKLLFASLFAVLVLALAGCGNSGSADGGETFEFGAQSYTDPKIMSQIVKALVEDQTDHEVNITEDIQASPQIMAALDREEFDIATLYSGEVYNNHFDEGEVEYSTDPQQTIDQAQELFGAKYDMKWYDSIGFSNQYGIAIQGDFAEENNITTMSELGEYAEDLVVGTDSSWVERANDGYEGYQAAYGYSFGDVRGMEVSLMYEGINSNDLDVVTAYTVDPQILEYDLTLLEDDQAFFPPYDASLVARNEVINEYPEISDILDSIVGLISTEEMTQLIHEVDINQRPAEEVAVEFLQEKGMLE</sequence>
<dbReference type="Pfam" id="PF04069">
    <property type="entry name" value="OpuAC"/>
    <property type="match status" value="1"/>
</dbReference>
<evidence type="ECO:0000259" key="2">
    <source>
        <dbReference type="Pfam" id="PF04069"/>
    </source>
</evidence>
<gene>
    <name evidence="3" type="ORF">GH741_02315</name>
</gene>
<keyword evidence="1" id="KW-0732">Signal</keyword>
<dbReference type="Gene3D" id="3.40.190.120">
    <property type="entry name" value="Osmoprotection protein (prox), domain 2"/>
    <property type="match status" value="1"/>
</dbReference>
<dbReference type="GO" id="GO:0043190">
    <property type="term" value="C:ATP-binding cassette (ABC) transporter complex"/>
    <property type="evidence" value="ECO:0007669"/>
    <property type="project" value="InterPro"/>
</dbReference>
<dbReference type="OrthoDB" id="9801163at2"/>
<protein>
    <submittedName>
        <fullName evidence="3">Glycine/betaine ABC transporter substrate-binding protein</fullName>
    </submittedName>
</protein>
<organism evidence="3 4">
    <name type="scientific">Aquibacillus halophilus</name>
    <dbReference type="NCBI Taxonomy" id="930132"/>
    <lineage>
        <taxon>Bacteria</taxon>
        <taxon>Bacillati</taxon>
        <taxon>Bacillota</taxon>
        <taxon>Bacilli</taxon>
        <taxon>Bacillales</taxon>
        <taxon>Bacillaceae</taxon>
        <taxon>Aquibacillus</taxon>
    </lineage>
</organism>
<keyword evidence="4" id="KW-1185">Reference proteome</keyword>
<dbReference type="PROSITE" id="PS51257">
    <property type="entry name" value="PROKAR_LIPOPROTEIN"/>
    <property type="match status" value="1"/>
</dbReference>
<dbReference type="AlphaFoldDB" id="A0A6A8DAD5"/>